<evidence type="ECO:0000256" key="3">
    <source>
        <dbReference type="ARBA" id="ARBA00023186"/>
    </source>
</evidence>
<keyword evidence="4" id="KW-0175">Coiled coil</keyword>
<keyword evidence="6" id="KW-1185">Reference proteome</keyword>
<evidence type="ECO:0000256" key="4">
    <source>
        <dbReference type="SAM" id="Coils"/>
    </source>
</evidence>
<proteinExistence type="predicted"/>
<evidence type="ECO:0000313" key="5">
    <source>
        <dbReference type="EMBL" id="CAL4061095.1"/>
    </source>
</evidence>
<comment type="caution">
    <text evidence="5">The sequence shown here is derived from an EMBL/GenBank/DDBJ whole genome shotgun (WGS) entry which is preliminary data.</text>
</comment>
<evidence type="ECO:0000256" key="2">
    <source>
        <dbReference type="ARBA" id="ARBA00022490"/>
    </source>
</evidence>
<sequence>MAVAVDPSLIKQYLEETEHAAEEIITDKQEVISLDRRRNTNREAVRALKVEDPKLGSKSWICIGNMFLRMPKNTVIENIEKEQKLLDNEIRNLRNDLRLKVNKLNNLEDKDITIGTNLKALSKEEWDGVKQVLGN</sequence>
<dbReference type="InterPro" id="IPR030482">
    <property type="entry name" value="PDRG1"/>
</dbReference>
<gene>
    <name evidence="5" type="ORF">MNOR_LOCUS1845</name>
</gene>
<dbReference type="Proteomes" id="UP001497623">
    <property type="component" value="Unassembled WGS sequence"/>
</dbReference>
<dbReference type="CDD" id="cd22860">
    <property type="entry name" value="PDRG1"/>
    <property type="match status" value="1"/>
</dbReference>
<dbReference type="GO" id="GO:0005737">
    <property type="term" value="C:cytoplasm"/>
    <property type="evidence" value="ECO:0007669"/>
    <property type="project" value="UniProtKB-SubCell"/>
</dbReference>
<reference evidence="5 6" key="1">
    <citation type="submission" date="2024-05" db="EMBL/GenBank/DDBJ databases">
        <authorList>
            <person name="Wallberg A."/>
        </authorList>
    </citation>
    <scope>NUCLEOTIDE SEQUENCE [LARGE SCALE GENOMIC DNA]</scope>
</reference>
<dbReference type="PANTHER" id="PTHR21162:SF0">
    <property type="entry name" value="P53 AND DNA DAMAGE-REGULATED PROTEIN 1"/>
    <property type="match status" value="1"/>
</dbReference>
<keyword evidence="3" id="KW-0143">Chaperone</keyword>
<organism evidence="5 6">
    <name type="scientific">Meganyctiphanes norvegica</name>
    <name type="common">Northern krill</name>
    <name type="synonym">Thysanopoda norvegica</name>
    <dbReference type="NCBI Taxonomy" id="48144"/>
    <lineage>
        <taxon>Eukaryota</taxon>
        <taxon>Metazoa</taxon>
        <taxon>Ecdysozoa</taxon>
        <taxon>Arthropoda</taxon>
        <taxon>Crustacea</taxon>
        <taxon>Multicrustacea</taxon>
        <taxon>Malacostraca</taxon>
        <taxon>Eumalacostraca</taxon>
        <taxon>Eucarida</taxon>
        <taxon>Euphausiacea</taxon>
        <taxon>Euphausiidae</taxon>
        <taxon>Meganyctiphanes</taxon>
    </lineage>
</organism>
<evidence type="ECO:0000256" key="1">
    <source>
        <dbReference type="ARBA" id="ARBA00004496"/>
    </source>
</evidence>
<comment type="subcellular location">
    <subcellularLocation>
        <location evidence="1">Cytoplasm</location>
    </subcellularLocation>
</comment>
<evidence type="ECO:0000313" key="6">
    <source>
        <dbReference type="Proteomes" id="UP001497623"/>
    </source>
</evidence>
<evidence type="ECO:0008006" key="7">
    <source>
        <dbReference type="Google" id="ProtNLM"/>
    </source>
</evidence>
<dbReference type="SUPFAM" id="SSF46579">
    <property type="entry name" value="Prefoldin"/>
    <property type="match status" value="1"/>
</dbReference>
<accession>A0AAV2PQB4</accession>
<keyword evidence="2" id="KW-0963">Cytoplasm</keyword>
<name>A0AAV2PQB4_MEGNR</name>
<dbReference type="EMBL" id="CAXKWB010000525">
    <property type="protein sequence ID" value="CAL4061095.1"/>
    <property type="molecule type" value="Genomic_DNA"/>
</dbReference>
<dbReference type="PANTHER" id="PTHR21162">
    <property type="entry name" value="P53 AND DNA DAMAGE-REGULATED PROTEIN"/>
    <property type="match status" value="1"/>
</dbReference>
<protein>
    <recommendedName>
        <fullName evidence="7">P53 and DNA damage-regulated protein 1</fullName>
    </recommendedName>
</protein>
<feature type="coiled-coil region" evidence="4">
    <location>
        <begin position="76"/>
        <end position="110"/>
    </location>
</feature>
<dbReference type="AlphaFoldDB" id="A0AAV2PQB4"/>